<dbReference type="Gene3D" id="3.90.79.10">
    <property type="entry name" value="Nucleoside Triphosphate Pyrophosphohydrolase"/>
    <property type="match status" value="1"/>
</dbReference>
<comment type="cofactor">
    <cofactor evidence="1">
        <name>Mg(2+)</name>
        <dbReference type="ChEBI" id="CHEBI:18420"/>
    </cofactor>
</comment>
<accession>A0A2W2BR36</accession>
<evidence type="ECO:0000256" key="2">
    <source>
        <dbReference type="ARBA" id="ARBA00022801"/>
    </source>
</evidence>
<dbReference type="GO" id="GO:0016787">
    <property type="term" value="F:hydrolase activity"/>
    <property type="evidence" value="ECO:0007669"/>
    <property type="project" value="UniProtKB-KW"/>
</dbReference>
<keyword evidence="6" id="KW-1185">Reference proteome</keyword>
<dbReference type="InterPro" id="IPR015797">
    <property type="entry name" value="NUDIX_hydrolase-like_dom_sf"/>
</dbReference>
<name>A0A2W2BR36_9ACTN</name>
<dbReference type="CDD" id="cd18876">
    <property type="entry name" value="NUDIX_Hydrolase"/>
    <property type="match status" value="1"/>
</dbReference>
<dbReference type="Pfam" id="PF00293">
    <property type="entry name" value="NUDIX"/>
    <property type="match status" value="1"/>
</dbReference>
<gene>
    <name evidence="5" type="ORF">C1I92_15015</name>
</gene>
<organism evidence="5 6">
    <name type="scientific">Jiangella anatolica</name>
    <dbReference type="NCBI Taxonomy" id="2670374"/>
    <lineage>
        <taxon>Bacteria</taxon>
        <taxon>Bacillati</taxon>
        <taxon>Actinomycetota</taxon>
        <taxon>Actinomycetes</taxon>
        <taxon>Jiangellales</taxon>
        <taxon>Jiangellaceae</taxon>
        <taxon>Jiangella</taxon>
    </lineage>
</organism>
<comment type="caution">
    <text evidence="5">The sequence shown here is derived from an EMBL/GenBank/DDBJ whole genome shotgun (WGS) entry which is preliminary data.</text>
</comment>
<protein>
    <submittedName>
        <fullName evidence="5">NUDIX hydrolase</fullName>
    </submittedName>
</protein>
<evidence type="ECO:0000313" key="5">
    <source>
        <dbReference type="EMBL" id="PZF82854.1"/>
    </source>
</evidence>
<feature type="domain" description="Nudix hydrolase" evidence="4">
    <location>
        <begin position="1"/>
        <end position="135"/>
    </location>
</feature>
<evidence type="ECO:0000256" key="3">
    <source>
        <dbReference type="ARBA" id="ARBA00022842"/>
    </source>
</evidence>
<dbReference type="Proteomes" id="UP000248764">
    <property type="component" value="Unassembled WGS sequence"/>
</dbReference>
<dbReference type="PANTHER" id="PTHR43046">
    <property type="entry name" value="GDP-MANNOSE MANNOSYL HYDROLASE"/>
    <property type="match status" value="1"/>
</dbReference>
<keyword evidence="3" id="KW-0460">Magnesium</keyword>
<evidence type="ECO:0000313" key="6">
    <source>
        <dbReference type="Proteomes" id="UP000248764"/>
    </source>
</evidence>
<dbReference type="EMBL" id="POTW01000032">
    <property type="protein sequence ID" value="PZF82854.1"/>
    <property type="molecule type" value="Genomic_DNA"/>
</dbReference>
<dbReference type="InterPro" id="IPR000086">
    <property type="entry name" value="NUDIX_hydrolase_dom"/>
</dbReference>
<evidence type="ECO:0000256" key="1">
    <source>
        <dbReference type="ARBA" id="ARBA00001946"/>
    </source>
</evidence>
<reference evidence="5 6" key="1">
    <citation type="submission" date="2018-01" db="EMBL/GenBank/DDBJ databases">
        <title>Draft genome sequence of Jiangella sp. GTF31.</title>
        <authorList>
            <person name="Sahin N."/>
            <person name="Ay H."/>
            <person name="Saygin H."/>
        </authorList>
    </citation>
    <scope>NUCLEOTIDE SEQUENCE [LARGE SCALE GENOMIC DNA]</scope>
    <source>
        <strain evidence="5 6">GTF31</strain>
    </source>
</reference>
<evidence type="ECO:0000259" key="4">
    <source>
        <dbReference type="PROSITE" id="PS51462"/>
    </source>
</evidence>
<sequence>MAAAALLFNSDDKVLLVEPTYKDYWELPGGAVEHDESPFEAASREIGEELALEKRLGRLLVVDWVPPRQDRSEGLMLVFDGGVLSDAEIARISLPEGELRSCAFCSPDDASSRLSALLARRLEAAWRARSTGLVAYLENGYSIQHSGAPT</sequence>
<dbReference type="AlphaFoldDB" id="A0A2W2BR36"/>
<dbReference type="PROSITE" id="PS51462">
    <property type="entry name" value="NUDIX"/>
    <property type="match status" value="1"/>
</dbReference>
<dbReference type="SUPFAM" id="SSF55811">
    <property type="entry name" value="Nudix"/>
    <property type="match status" value="1"/>
</dbReference>
<proteinExistence type="predicted"/>
<keyword evidence="2 5" id="KW-0378">Hydrolase</keyword>
<dbReference type="PANTHER" id="PTHR43046:SF12">
    <property type="entry name" value="GDP-MANNOSE MANNOSYL HYDROLASE"/>
    <property type="match status" value="1"/>
</dbReference>